<gene>
    <name evidence="1" type="ORF">C803_03358</name>
</gene>
<dbReference type="InterPro" id="IPR005077">
    <property type="entry name" value="Peptidase_C11"/>
</dbReference>
<dbReference type="Pfam" id="PF03415">
    <property type="entry name" value="Peptidase_C11"/>
    <property type="match status" value="1"/>
</dbReference>
<dbReference type="AlphaFoldDB" id="S0GH52"/>
<evidence type="ECO:0000313" key="1">
    <source>
        <dbReference type="EMBL" id="EOS16821.1"/>
    </source>
</evidence>
<accession>S0GH52</accession>
<name>S0GH52_9BACT</name>
<sequence length="436" mass="48911">MNRFLIFYAAFIMQFVGLLSCSDNNDPIPEPTGNGYCLMFYVSGGDPEHDLSEMFSIRQAVEATAGKQNIAVTVLFKASGKKEGEAHNGVYRYIGENGVLTQDPGFVAGEDFQITDPAYLTDFIRWSAEQCPGNKYLLAFAGHGLSFTPNLDLPPSETRATISDGKEMMSSYKLAQGIREAGVPLEAMLAHSCQQGSVEMLAEWEGLADYLLGSPFSIPDYAYDYATLLTDLHEGHSMEDALVRMAKRAMNIWQVFHDSGNYGLVVEVTRLRELTRLWDVLHETFAAMRGSMNEINFTTDKPAVLGDTYGAGYQRALQAKYEHDKDNFFENVRANNAIDLPDFLRCAYVYSGNMQLAPYVNRLYEVLEDILAIHLQTNGRHDFVYNVCAGPSLEKPEGMKRYQTCRFDRLTGWSDLYEAILNVPIKQAADRVKKNN</sequence>
<dbReference type="RefSeq" id="WP_010801637.1">
    <property type="nucleotide sequence ID" value="NZ_KE159519.1"/>
</dbReference>
<keyword evidence="2" id="KW-1185">Reference proteome</keyword>
<dbReference type="Gene3D" id="3.40.50.11970">
    <property type="match status" value="1"/>
</dbReference>
<reference evidence="1 2" key="1">
    <citation type="submission" date="2013-04" db="EMBL/GenBank/DDBJ databases">
        <title>The Genome Sequence of Parabacteroides goldsteinii dnLKV18.</title>
        <authorList>
            <consortium name="The Broad Institute Genomics Platform"/>
            <consortium name="The Broad Institute Genome Sequencing Center for Infectious Disease"/>
            <person name="Earl A."/>
            <person name="Xavier R."/>
            <person name="Kuhn K."/>
            <person name="Stappenbeck T."/>
            <person name="Walker B."/>
            <person name="Young S."/>
            <person name="Zeng Q."/>
            <person name="Gargeya S."/>
            <person name="Fitzgerald M."/>
            <person name="Haas B."/>
            <person name="Abouelleil A."/>
            <person name="Allen A.W."/>
            <person name="Alvarado L."/>
            <person name="Arachchi H.M."/>
            <person name="Berlin A.M."/>
            <person name="Chapman S.B."/>
            <person name="Gainer-Dewar J."/>
            <person name="Goldberg J."/>
            <person name="Griggs A."/>
            <person name="Gujja S."/>
            <person name="Hansen M."/>
            <person name="Howarth C."/>
            <person name="Imamovic A."/>
            <person name="Ireland A."/>
            <person name="Larimer J."/>
            <person name="McCowan C."/>
            <person name="Murphy C."/>
            <person name="Pearson M."/>
            <person name="Poon T.W."/>
            <person name="Priest M."/>
            <person name="Roberts A."/>
            <person name="Saif S."/>
            <person name="Shea T."/>
            <person name="Sisk P."/>
            <person name="Sykes S."/>
            <person name="Wortman J."/>
            <person name="Nusbaum C."/>
            <person name="Birren B."/>
        </authorList>
    </citation>
    <scope>NUCLEOTIDE SEQUENCE [LARGE SCALE GENOMIC DNA]</scope>
    <source>
        <strain evidence="2">dnLKV18</strain>
    </source>
</reference>
<proteinExistence type="predicted"/>
<organism evidence="1 2">
    <name type="scientific">Parabacteroides goldsteinii dnLKV18</name>
    <dbReference type="NCBI Taxonomy" id="1235789"/>
    <lineage>
        <taxon>Bacteria</taxon>
        <taxon>Pseudomonadati</taxon>
        <taxon>Bacteroidota</taxon>
        <taxon>Bacteroidia</taxon>
        <taxon>Bacteroidales</taxon>
        <taxon>Tannerellaceae</taxon>
        <taxon>Parabacteroides</taxon>
    </lineage>
</organism>
<protein>
    <recommendedName>
        <fullName evidence="3">Clostripain family protease</fullName>
    </recommendedName>
</protein>
<evidence type="ECO:0000313" key="2">
    <source>
        <dbReference type="Proteomes" id="UP000014140"/>
    </source>
</evidence>
<dbReference type="Proteomes" id="UP000014140">
    <property type="component" value="Unassembled WGS sequence"/>
</dbReference>
<evidence type="ECO:0008006" key="3">
    <source>
        <dbReference type="Google" id="ProtNLM"/>
    </source>
</evidence>
<dbReference type="PANTHER" id="PTHR37835:SF1">
    <property type="entry name" value="ALPHA-CLOSTRIPAIN"/>
    <property type="match status" value="1"/>
</dbReference>
<dbReference type="PATRIC" id="fig|1235789.3.peg.3357"/>
<comment type="caution">
    <text evidence="1">The sequence shown here is derived from an EMBL/GenBank/DDBJ whole genome shotgun (WGS) entry which is preliminary data.</text>
</comment>
<dbReference type="PROSITE" id="PS51257">
    <property type="entry name" value="PROKAR_LIPOPROTEIN"/>
    <property type="match status" value="1"/>
</dbReference>
<dbReference type="PANTHER" id="PTHR37835">
    <property type="entry name" value="ALPHA-CLOSTRIPAIN"/>
    <property type="match status" value="1"/>
</dbReference>
<dbReference type="EMBL" id="ASSQ01000018">
    <property type="protein sequence ID" value="EOS16821.1"/>
    <property type="molecule type" value="Genomic_DNA"/>
</dbReference>
<dbReference type="HOGENOM" id="CLU_051348_0_0_10"/>